<protein>
    <submittedName>
        <fullName evidence="1">Uncharacterized protein</fullName>
    </submittedName>
</protein>
<name>A0A381UG77_9ZZZZ</name>
<dbReference type="AlphaFoldDB" id="A0A381UG77"/>
<sequence>MAGQWPVNMAEEKVLDLGGVRVDDALEFFLLSQRNSIQCWNSDVERRVMHKQIDAAIAGQGQLSLKPGESPIAVPAVMVAGLMGIQEQETTRRVIDHRLNEAIIVEGLIWKPSDEFIARIVVAEQEFQWKFEFIQALLQVLERFWFTPVGKITGEYAQLGIGMVVVYIGDAPNEIALWVTTVEGFTFRDEMGVGKVNQFHVSDAGQAKLDPCSDPGSGVPSTV</sequence>
<reference evidence="1" key="1">
    <citation type="submission" date="2018-05" db="EMBL/GenBank/DDBJ databases">
        <authorList>
            <person name="Lanie J.A."/>
            <person name="Ng W.-L."/>
            <person name="Kazmierczak K.M."/>
            <person name="Andrzejewski T.M."/>
            <person name="Davidsen T.M."/>
            <person name="Wayne K.J."/>
            <person name="Tettelin H."/>
            <person name="Glass J.I."/>
            <person name="Rusch D."/>
            <person name="Podicherti R."/>
            <person name="Tsui H.-C.T."/>
            <person name="Winkler M.E."/>
        </authorList>
    </citation>
    <scope>NUCLEOTIDE SEQUENCE</scope>
</reference>
<organism evidence="1">
    <name type="scientific">marine metagenome</name>
    <dbReference type="NCBI Taxonomy" id="408172"/>
    <lineage>
        <taxon>unclassified sequences</taxon>
        <taxon>metagenomes</taxon>
        <taxon>ecological metagenomes</taxon>
    </lineage>
</organism>
<evidence type="ECO:0000313" key="1">
    <source>
        <dbReference type="EMBL" id="SVA27149.1"/>
    </source>
</evidence>
<proteinExistence type="predicted"/>
<dbReference type="EMBL" id="UINC01006376">
    <property type="protein sequence ID" value="SVA27149.1"/>
    <property type="molecule type" value="Genomic_DNA"/>
</dbReference>
<gene>
    <name evidence="1" type="ORF">METZ01_LOCUS80003</name>
</gene>
<accession>A0A381UG77</accession>